<dbReference type="Gene3D" id="1.10.10.200">
    <property type="match status" value="1"/>
</dbReference>
<protein>
    <recommendedName>
        <fullName evidence="6">Probable transcriptional regulatory protein SMD27_11070</fullName>
    </recommendedName>
</protein>
<evidence type="ECO:0000256" key="1">
    <source>
        <dbReference type="ARBA" id="ARBA00008724"/>
    </source>
</evidence>
<comment type="subcellular location">
    <subcellularLocation>
        <location evidence="6">Cytoplasm</location>
    </subcellularLocation>
</comment>
<evidence type="ECO:0000256" key="2">
    <source>
        <dbReference type="ARBA" id="ARBA00022490"/>
    </source>
</evidence>
<organism evidence="9 10">
    <name type="scientific">Dongia soli</name>
    <dbReference type="NCBI Taxonomy" id="600628"/>
    <lineage>
        <taxon>Bacteria</taxon>
        <taxon>Pseudomonadati</taxon>
        <taxon>Pseudomonadota</taxon>
        <taxon>Alphaproteobacteria</taxon>
        <taxon>Rhodospirillales</taxon>
        <taxon>Dongiaceae</taxon>
        <taxon>Dongia</taxon>
    </lineage>
</organism>
<dbReference type="InterPro" id="IPR026564">
    <property type="entry name" value="Transcrip_reg_TACO1-like_dom3"/>
</dbReference>
<keyword evidence="5 6" id="KW-0804">Transcription</keyword>
<dbReference type="EMBL" id="JAXCLW010000002">
    <property type="protein sequence ID" value="MDY0883387.1"/>
    <property type="molecule type" value="Genomic_DNA"/>
</dbReference>
<feature type="domain" description="TACO1/YebC-like N-terminal" evidence="8">
    <location>
        <begin position="5"/>
        <end position="75"/>
    </location>
</feature>
<evidence type="ECO:0000256" key="5">
    <source>
        <dbReference type="ARBA" id="ARBA00023163"/>
    </source>
</evidence>
<keyword evidence="2 6" id="KW-0963">Cytoplasm</keyword>
<keyword evidence="4 6" id="KW-0238">DNA-binding</keyword>
<sequence>MAGHSQFKNIMYRKGAQDAKRAKVFTKIIRELTVAAKSGQADPDANPRLRSAIIAAREANMPKDTMERAIKRGAGGEDNTNYDEVRYEGYGPGGIAVIVEALTDNRNRTASEIRTAFAKAGGNLGETNSVSFMFERKGVIVYPTKTAKGAAISADAVFEAALEAGADNVESDDDTHTVTCATDDFSAVRDALEAKFGEAKEAKLQWLPLNATQVDADTAQSLMKLIDVLEDNDDVQNVYANFEVSDETLASLTA</sequence>
<dbReference type="PANTHER" id="PTHR12532">
    <property type="entry name" value="TRANSLATIONAL ACTIVATOR OF CYTOCHROME C OXIDASE 1"/>
    <property type="match status" value="1"/>
</dbReference>
<dbReference type="InterPro" id="IPR048300">
    <property type="entry name" value="TACO1_YebC-like_2nd/3rd_dom"/>
</dbReference>
<dbReference type="NCBIfam" id="NF009044">
    <property type="entry name" value="PRK12378.1"/>
    <property type="match status" value="1"/>
</dbReference>
<feature type="domain" description="TACO1/YebC-like second and third" evidence="7">
    <location>
        <begin position="82"/>
        <end position="242"/>
    </location>
</feature>
<dbReference type="InterPro" id="IPR029072">
    <property type="entry name" value="YebC-like"/>
</dbReference>
<dbReference type="Pfam" id="PF20772">
    <property type="entry name" value="TACO1_YebC_N"/>
    <property type="match status" value="1"/>
</dbReference>
<dbReference type="NCBIfam" id="TIGR01033">
    <property type="entry name" value="YebC/PmpR family DNA-binding transcriptional regulator"/>
    <property type="match status" value="1"/>
</dbReference>
<keyword evidence="10" id="KW-1185">Reference proteome</keyword>
<reference evidence="9 10" key="1">
    <citation type="journal article" date="2016" name="Antonie Van Leeuwenhoek">
        <title>Dongia soli sp. nov., isolated from soil from Dokdo, Korea.</title>
        <authorList>
            <person name="Kim D.U."/>
            <person name="Lee H."/>
            <person name="Kim H."/>
            <person name="Kim S.G."/>
            <person name="Ka J.O."/>
        </authorList>
    </citation>
    <scope>NUCLEOTIDE SEQUENCE [LARGE SCALE GENOMIC DNA]</scope>
    <source>
        <strain evidence="9 10">D78</strain>
    </source>
</reference>
<dbReference type="GO" id="GO:0003677">
    <property type="term" value="F:DNA binding"/>
    <property type="evidence" value="ECO:0007669"/>
    <property type="project" value="UniProtKB-KW"/>
</dbReference>
<dbReference type="SUPFAM" id="SSF75625">
    <property type="entry name" value="YebC-like"/>
    <property type="match status" value="1"/>
</dbReference>
<evidence type="ECO:0000259" key="7">
    <source>
        <dbReference type="Pfam" id="PF01709"/>
    </source>
</evidence>
<comment type="caution">
    <text evidence="9">The sequence shown here is derived from an EMBL/GenBank/DDBJ whole genome shotgun (WGS) entry which is preliminary data.</text>
</comment>
<evidence type="ECO:0000259" key="8">
    <source>
        <dbReference type="Pfam" id="PF20772"/>
    </source>
</evidence>
<dbReference type="Proteomes" id="UP001279642">
    <property type="component" value="Unassembled WGS sequence"/>
</dbReference>
<dbReference type="Pfam" id="PF01709">
    <property type="entry name" value="Transcrip_reg"/>
    <property type="match status" value="1"/>
</dbReference>
<dbReference type="HAMAP" id="MF_00693">
    <property type="entry name" value="Transcrip_reg_TACO1"/>
    <property type="match status" value="1"/>
</dbReference>
<dbReference type="InterPro" id="IPR017856">
    <property type="entry name" value="Integrase-like_N"/>
</dbReference>
<evidence type="ECO:0000256" key="4">
    <source>
        <dbReference type="ARBA" id="ARBA00023125"/>
    </source>
</evidence>
<evidence type="ECO:0000256" key="3">
    <source>
        <dbReference type="ARBA" id="ARBA00023015"/>
    </source>
</evidence>
<dbReference type="RefSeq" id="WP_320508423.1">
    <property type="nucleotide sequence ID" value="NZ_JAXCLW010000002.1"/>
</dbReference>
<proteinExistence type="inferred from homology"/>
<evidence type="ECO:0000313" key="10">
    <source>
        <dbReference type="Proteomes" id="UP001279642"/>
    </source>
</evidence>
<comment type="similarity">
    <text evidence="1 6">Belongs to the TACO1 family.</text>
</comment>
<gene>
    <name evidence="9" type="ORF">SMD27_11070</name>
</gene>
<dbReference type="PANTHER" id="PTHR12532:SF6">
    <property type="entry name" value="TRANSCRIPTIONAL REGULATORY PROTEIN YEBC-RELATED"/>
    <property type="match status" value="1"/>
</dbReference>
<dbReference type="InterPro" id="IPR049083">
    <property type="entry name" value="TACO1_YebC_N"/>
</dbReference>
<evidence type="ECO:0000313" key="9">
    <source>
        <dbReference type="EMBL" id="MDY0883387.1"/>
    </source>
</evidence>
<keyword evidence="3 6" id="KW-0805">Transcription regulation</keyword>
<name>A0ABU5EBY4_9PROT</name>
<evidence type="ECO:0000256" key="6">
    <source>
        <dbReference type="HAMAP-Rule" id="MF_00693"/>
    </source>
</evidence>
<dbReference type="InterPro" id="IPR002876">
    <property type="entry name" value="Transcrip_reg_TACO1-like"/>
</dbReference>
<dbReference type="Gene3D" id="3.30.70.980">
    <property type="match status" value="2"/>
</dbReference>
<dbReference type="NCBIfam" id="NF001030">
    <property type="entry name" value="PRK00110.1"/>
    <property type="match status" value="1"/>
</dbReference>
<accession>A0ABU5EBY4</accession>